<feature type="chain" id="PRO_5018320811" evidence="3">
    <location>
        <begin position="28"/>
        <end position="400"/>
    </location>
</feature>
<reference evidence="5 6" key="1">
    <citation type="submission" date="2018-10" db="EMBL/GenBank/DDBJ databases">
        <title>Draft genome of Cortibacter populi DSM10536.</title>
        <authorList>
            <person name="Bernier A.-M."/>
            <person name="Bernard K."/>
        </authorList>
    </citation>
    <scope>NUCLEOTIDE SEQUENCE [LARGE SCALE GENOMIC DNA]</scope>
    <source>
        <strain evidence="5 6">DSM 105136</strain>
    </source>
</reference>
<evidence type="ECO:0000256" key="3">
    <source>
        <dbReference type="SAM" id="SignalP"/>
    </source>
</evidence>
<evidence type="ECO:0000256" key="2">
    <source>
        <dbReference type="SAM" id="MobiDB-lite"/>
    </source>
</evidence>
<dbReference type="Gene3D" id="3.40.50.2300">
    <property type="match status" value="2"/>
</dbReference>
<dbReference type="Pfam" id="PF02608">
    <property type="entry name" value="Bmp"/>
    <property type="match status" value="1"/>
</dbReference>
<dbReference type="InterPro" id="IPR052910">
    <property type="entry name" value="ABC-Purine-Binding"/>
</dbReference>
<dbReference type="GO" id="GO:0005886">
    <property type="term" value="C:plasma membrane"/>
    <property type="evidence" value="ECO:0007669"/>
    <property type="project" value="InterPro"/>
</dbReference>
<dbReference type="InterPro" id="IPR003760">
    <property type="entry name" value="PnrA-like"/>
</dbReference>
<dbReference type="PANTHER" id="PTHR43208">
    <property type="entry name" value="ABC TRANSPORTER SUBSTRATE-BINDING PROTEIN"/>
    <property type="match status" value="1"/>
</dbReference>
<feature type="region of interest" description="Disordered" evidence="2">
    <location>
        <begin position="29"/>
        <end position="60"/>
    </location>
</feature>
<dbReference type="OrthoDB" id="9769871at2"/>
<keyword evidence="6" id="KW-1185">Reference proteome</keyword>
<protein>
    <submittedName>
        <fullName evidence="5">BMP family ABC transporter substrate-binding protein</fullName>
    </submittedName>
</protein>
<keyword evidence="1 3" id="KW-0732">Signal</keyword>
<sequence length="400" mass="42283">MNLPSTSRVMPLSLTALFAAVALSACGKQEPPAPPAAPAAPSSSPAAAAPASAEAPAAEAKAETKAPLKIAFAYVGPVGDGGWTFAHDNGRKALEAALGDQVQTSFVESVPESADAERVLRGFAADGNQLVFGTTFGYMEYMVRIAQDFPDVKFEHATGYKTAANLSTYDSRTYEGAYMAGIIAGAMTESNVLGIVGSVPIPEVIRNINSFTLGAQSVNPAVTTKVVWVNEWFNPPKETEAATTLINNGADVLFQNTDSPAVLKTAQEHGKRAFGWDSDMTAYGPKAHLASAVINWGPYYIHAAKAALDGTWTSQRSWWGVKEDTIDLVSLADDIPQEIKDKVAAVKQGLKEGTYHIWKGPILGQDGQEVLAADQVADDQFLSGIKFYVKGVEGSVPGSN</sequence>
<name>A0A3M6QYK8_9BURK</name>
<comment type="caution">
    <text evidence="5">The sequence shown here is derived from an EMBL/GenBank/DDBJ whole genome shotgun (WGS) entry which is preliminary data.</text>
</comment>
<dbReference type="AlphaFoldDB" id="A0A3M6QYK8"/>
<dbReference type="Proteomes" id="UP000278006">
    <property type="component" value="Unassembled WGS sequence"/>
</dbReference>
<dbReference type="PANTHER" id="PTHR43208:SF1">
    <property type="entry name" value="ABC TRANSPORTER SUBSTRATE-BINDING PROTEIN"/>
    <property type="match status" value="1"/>
</dbReference>
<dbReference type="RefSeq" id="WP_122226224.1">
    <property type="nucleotide sequence ID" value="NZ_RDQO01000001.1"/>
</dbReference>
<gene>
    <name evidence="5" type="ORF">D8I35_02950</name>
</gene>
<evidence type="ECO:0000259" key="4">
    <source>
        <dbReference type="Pfam" id="PF02608"/>
    </source>
</evidence>
<dbReference type="EMBL" id="RDQO01000001">
    <property type="protein sequence ID" value="RMX08100.1"/>
    <property type="molecule type" value="Genomic_DNA"/>
</dbReference>
<dbReference type="CDD" id="cd19963">
    <property type="entry name" value="PBP1_BMP-like"/>
    <property type="match status" value="1"/>
</dbReference>
<accession>A0A3M6QYK8</accession>
<proteinExistence type="predicted"/>
<feature type="compositionally biased region" description="Low complexity" evidence="2">
    <location>
        <begin position="39"/>
        <end position="59"/>
    </location>
</feature>
<evidence type="ECO:0000313" key="5">
    <source>
        <dbReference type="EMBL" id="RMX08100.1"/>
    </source>
</evidence>
<feature type="domain" description="ABC transporter substrate-binding protein PnrA-like" evidence="4">
    <location>
        <begin position="69"/>
        <end position="345"/>
    </location>
</feature>
<feature type="signal peptide" evidence="3">
    <location>
        <begin position="1"/>
        <end position="27"/>
    </location>
</feature>
<evidence type="ECO:0000313" key="6">
    <source>
        <dbReference type="Proteomes" id="UP000278006"/>
    </source>
</evidence>
<organism evidence="5 6">
    <name type="scientific">Corticibacter populi</name>
    <dbReference type="NCBI Taxonomy" id="1550736"/>
    <lineage>
        <taxon>Bacteria</taxon>
        <taxon>Pseudomonadati</taxon>
        <taxon>Pseudomonadota</taxon>
        <taxon>Betaproteobacteria</taxon>
        <taxon>Burkholderiales</taxon>
        <taxon>Comamonadaceae</taxon>
        <taxon>Corticibacter</taxon>
    </lineage>
</organism>
<evidence type="ECO:0000256" key="1">
    <source>
        <dbReference type="ARBA" id="ARBA00022729"/>
    </source>
</evidence>